<dbReference type="OrthoDB" id="310895at2759"/>
<dbReference type="InterPro" id="IPR016162">
    <property type="entry name" value="Ald_DH_N"/>
</dbReference>
<dbReference type="Gene3D" id="3.40.309.10">
    <property type="entry name" value="Aldehyde Dehydrogenase, Chain A, domain 2"/>
    <property type="match status" value="1"/>
</dbReference>
<dbReference type="AlphaFoldDB" id="A0A9P8USS7"/>
<dbReference type="SUPFAM" id="SSF53720">
    <property type="entry name" value="ALDH-like"/>
    <property type="match status" value="1"/>
</dbReference>
<keyword evidence="2 6" id="KW-0560">Oxidoreductase</keyword>
<evidence type="ECO:0000313" key="8">
    <source>
        <dbReference type="EMBL" id="KAH6657549.1"/>
    </source>
</evidence>
<comment type="similarity">
    <text evidence="1 6">Belongs to the aldehyde dehydrogenase family.</text>
</comment>
<comment type="catalytic activity">
    <reaction evidence="4">
        <text>an aldehyde + NAD(+) + H2O = a carboxylate + NADH + 2 H(+)</text>
        <dbReference type="Rhea" id="RHEA:16185"/>
        <dbReference type="ChEBI" id="CHEBI:15377"/>
        <dbReference type="ChEBI" id="CHEBI:15378"/>
        <dbReference type="ChEBI" id="CHEBI:17478"/>
        <dbReference type="ChEBI" id="CHEBI:29067"/>
        <dbReference type="ChEBI" id="CHEBI:57540"/>
        <dbReference type="ChEBI" id="CHEBI:57945"/>
        <dbReference type="EC" id="1.2.1.3"/>
    </reaction>
</comment>
<dbReference type="EC" id="1.2.1.3" evidence="3"/>
<reference evidence="8" key="1">
    <citation type="journal article" date="2021" name="Nat. Commun.">
        <title>Genetic determinants of endophytism in the Arabidopsis root mycobiome.</title>
        <authorList>
            <person name="Mesny F."/>
            <person name="Miyauchi S."/>
            <person name="Thiergart T."/>
            <person name="Pickel B."/>
            <person name="Atanasova L."/>
            <person name="Karlsson M."/>
            <person name="Huettel B."/>
            <person name="Barry K.W."/>
            <person name="Haridas S."/>
            <person name="Chen C."/>
            <person name="Bauer D."/>
            <person name="Andreopoulos W."/>
            <person name="Pangilinan J."/>
            <person name="LaButti K."/>
            <person name="Riley R."/>
            <person name="Lipzen A."/>
            <person name="Clum A."/>
            <person name="Drula E."/>
            <person name="Henrissat B."/>
            <person name="Kohler A."/>
            <person name="Grigoriev I.V."/>
            <person name="Martin F.M."/>
            <person name="Hacquard S."/>
        </authorList>
    </citation>
    <scope>NUCLEOTIDE SEQUENCE</scope>
    <source>
        <strain evidence="8">MPI-SDFR-AT-0073</strain>
    </source>
</reference>
<gene>
    <name evidence="8" type="ORF">BKA67DRAFT_655807</name>
</gene>
<evidence type="ECO:0000256" key="6">
    <source>
        <dbReference type="RuleBase" id="RU003345"/>
    </source>
</evidence>
<evidence type="ECO:0000256" key="2">
    <source>
        <dbReference type="ARBA" id="ARBA00023002"/>
    </source>
</evidence>
<dbReference type="CDD" id="cd07106">
    <property type="entry name" value="ALDH_AldA-AAD23400"/>
    <property type="match status" value="1"/>
</dbReference>
<dbReference type="PROSITE" id="PS00687">
    <property type="entry name" value="ALDEHYDE_DEHYDR_GLU"/>
    <property type="match status" value="1"/>
</dbReference>
<dbReference type="Proteomes" id="UP000758603">
    <property type="component" value="Unassembled WGS sequence"/>
</dbReference>
<dbReference type="RefSeq" id="XP_045961783.1">
    <property type="nucleotide sequence ID" value="XM_046106827.1"/>
</dbReference>
<dbReference type="InterPro" id="IPR016160">
    <property type="entry name" value="Ald_DH_CS_CYS"/>
</dbReference>
<sequence length="482" mass="52609">MPAAADYKISFDKFHNIINNELTTTATTRHTVNPSTEDVLWEAPVSTQADVDRAVAAGKAAFPAWSKLSQDERADYLDKFADAIEANTQDFIELLGKEVGKPPQAGAFELHLCMGLARGIPQLRLKEEKKIDDADRTAIVRYVPLGVGVGIVPWNFPLTLGVGKLFPALLAGNTFIWKSSPYSPYSSLKLAELGTKIFPPGVFQALSGEEDLGPLLTAHPDVAKISFTGSVATGKKIQASAASTLKRVTLELGGNDAAVICDDVDIDSVVPKVTFLTFVHNGQICMNIKRIYVHENIYDRFLAAMVATTKLFKTGDHTDPEAFFGPVQNRMQYEKLQDFYSQIGKEGWKTALGGELGPKEGKGFFMPATIIDNPPEDSSIVQDEPFGPIVPVLKWRDEDDVVSRVNASKVGLGASVWSKDVPRAQRIAEQLQAGSIWVNTHFELAPNVPFGGHKESGIGMEWGEIGLQAWANPQAYWVKHSA</sequence>
<comment type="caution">
    <text evidence="8">The sequence shown here is derived from an EMBL/GenBank/DDBJ whole genome shotgun (WGS) entry which is preliminary data.</text>
</comment>
<keyword evidence="9" id="KW-1185">Reference proteome</keyword>
<dbReference type="Gene3D" id="3.40.605.10">
    <property type="entry name" value="Aldehyde Dehydrogenase, Chain A, domain 1"/>
    <property type="match status" value="1"/>
</dbReference>
<dbReference type="Pfam" id="PF00171">
    <property type="entry name" value="Aldedh"/>
    <property type="match status" value="1"/>
</dbReference>
<dbReference type="GeneID" id="70135718"/>
<name>A0A9P8USS7_9PEZI</name>
<dbReference type="EMBL" id="JAGPXC010000002">
    <property type="protein sequence ID" value="KAH6657549.1"/>
    <property type="molecule type" value="Genomic_DNA"/>
</dbReference>
<evidence type="ECO:0000256" key="3">
    <source>
        <dbReference type="ARBA" id="ARBA00024226"/>
    </source>
</evidence>
<dbReference type="FunFam" id="3.40.309.10:FF:000009">
    <property type="entry name" value="Aldehyde dehydrogenase A"/>
    <property type="match status" value="1"/>
</dbReference>
<dbReference type="InterPro" id="IPR029510">
    <property type="entry name" value="Ald_DH_CS_GLU"/>
</dbReference>
<dbReference type="GO" id="GO:0004029">
    <property type="term" value="F:aldehyde dehydrogenase (NAD+) activity"/>
    <property type="evidence" value="ECO:0007669"/>
    <property type="project" value="UniProtKB-EC"/>
</dbReference>
<dbReference type="InterPro" id="IPR015590">
    <property type="entry name" value="Aldehyde_DH_dom"/>
</dbReference>
<dbReference type="FunFam" id="3.40.605.10:FF:000007">
    <property type="entry name" value="NAD/NADP-dependent betaine aldehyde dehydrogenase"/>
    <property type="match status" value="1"/>
</dbReference>
<evidence type="ECO:0000256" key="4">
    <source>
        <dbReference type="ARBA" id="ARBA00049194"/>
    </source>
</evidence>
<proteinExistence type="inferred from homology"/>
<dbReference type="PROSITE" id="PS00070">
    <property type="entry name" value="ALDEHYDE_DEHYDR_CYS"/>
    <property type="match status" value="1"/>
</dbReference>
<dbReference type="InterPro" id="IPR016163">
    <property type="entry name" value="Ald_DH_C"/>
</dbReference>
<dbReference type="InterPro" id="IPR016161">
    <property type="entry name" value="Ald_DH/histidinol_DH"/>
</dbReference>
<dbReference type="PANTHER" id="PTHR11699">
    <property type="entry name" value="ALDEHYDE DEHYDROGENASE-RELATED"/>
    <property type="match status" value="1"/>
</dbReference>
<feature type="active site" evidence="5">
    <location>
        <position position="251"/>
    </location>
</feature>
<organism evidence="8 9">
    <name type="scientific">Truncatella angustata</name>
    <dbReference type="NCBI Taxonomy" id="152316"/>
    <lineage>
        <taxon>Eukaryota</taxon>
        <taxon>Fungi</taxon>
        <taxon>Dikarya</taxon>
        <taxon>Ascomycota</taxon>
        <taxon>Pezizomycotina</taxon>
        <taxon>Sordariomycetes</taxon>
        <taxon>Xylariomycetidae</taxon>
        <taxon>Amphisphaeriales</taxon>
        <taxon>Sporocadaceae</taxon>
        <taxon>Truncatella</taxon>
    </lineage>
</organism>
<evidence type="ECO:0000256" key="5">
    <source>
        <dbReference type="PROSITE-ProRule" id="PRU10007"/>
    </source>
</evidence>
<evidence type="ECO:0000259" key="7">
    <source>
        <dbReference type="Pfam" id="PF00171"/>
    </source>
</evidence>
<feature type="domain" description="Aldehyde dehydrogenase" evidence="7">
    <location>
        <begin position="27"/>
        <end position="473"/>
    </location>
</feature>
<evidence type="ECO:0000313" key="9">
    <source>
        <dbReference type="Proteomes" id="UP000758603"/>
    </source>
</evidence>
<evidence type="ECO:0000256" key="1">
    <source>
        <dbReference type="ARBA" id="ARBA00009986"/>
    </source>
</evidence>
<protein>
    <recommendedName>
        <fullName evidence="3">aldehyde dehydrogenase (NAD(+))</fullName>
        <ecNumber evidence="3">1.2.1.3</ecNumber>
    </recommendedName>
</protein>
<dbReference type="InterPro" id="IPR044086">
    <property type="entry name" value="LUC3-like"/>
</dbReference>
<accession>A0A9P8USS7</accession>